<keyword evidence="5" id="KW-0029">Amino-acid transport</keyword>
<feature type="transmembrane region" description="Helical" evidence="9">
    <location>
        <begin position="335"/>
        <end position="356"/>
    </location>
</feature>
<comment type="caution">
    <text evidence="11">The sequence shown here is derived from an EMBL/GenBank/DDBJ whole genome shotgun (WGS) entry which is preliminary data.</text>
</comment>
<dbReference type="InterPro" id="IPR050524">
    <property type="entry name" value="APC_YAT"/>
</dbReference>
<feature type="transmembrane region" description="Helical" evidence="9">
    <location>
        <begin position="391"/>
        <end position="418"/>
    </location>
</feature>
<dbReference type="FunFam" id="1.20.1740.10:FF:000001">
    <property type="entry name" value="Amino acid permease"/>
    <property type="match status" value="1"/>
</dbReference>
<dbReference type="Pfam" id="PF00324">
    <property type="entry name" value="AA_permease"/>
    <property type="match status" value="1"/>
</dbReference>
<dbReference type="PANTHER" id="PTHR43341">
    <property type="entry name" value="AMINO ACID PERMEASE"/>
    <property type="match status" value="1"/>
</dbReference>
<keyword evidence="3" id="KW-0813">Transport</keyword>
<dbReference type="AlphaFoldDB" id="A0A9W4TZN1"/>
<evidence type="ECO:0000313" key="11">
    <source>
        <dbReference type="EMBL" id="CAI5758691.1"/>
    </source>
</evidence>
<protein>
    <recommendedName>
        <fullName evidence="10">Amino acid permease/ SLC12A domain-containing protein</fullName>
    </recommendedName>
</protein>
<dbReference type="EMBL" id="CANTUO010000003">
    <property type="protein sequence ID" value="CAI5758691.1"/>
    <property type="molecule type" value="Genomic_DNA"/>
</dbReference>
<comment type="subcellular location">
    <subcellularLocation>
        <location evidence="1">Membrane</location>
        <topology evidence="1">Multi-pass membrane protein</topology>
    </subcellularLocation>
</comment>
<evidence type="ECO:0000259" key="10">
    <source>
        <dbReference type="Pfam" id="PF00324"/>
    </source>
</evidence>
<dbReference type="GO" id="GO:0016020">
    <property type="term" value="C:membrane"/>
    <property type="evidence" value="ECO:0007669"/>
    <property type="project" value="UniProtKB-SubCell"/>
</dbReference>
<evidence type="ECO:0000256" key="5">
    <source>
        <dbReference type="ARBA" id="ARBA00022970"/>
    </source>
</evidence>
<comment type="similarity">
    <text evidence="2">Belongs to the amino acid-polyamine-organocation (APC) superfamily. YAT (TC 2.A.3.10) family.</text>
</comment>
<feature type="domain" description="Amino acid permease/ SLC12A" evidence="10">
    <location>
        <begin position="112"/>
        <end position="570"/>
    </location>
</feature>
<keyword evidence="7 9" id="KW-0472">Membrane</keyword>
<evidence type="ECO:0000256" key="6">
    <source>
        <dbReference type="ARBA" id="ARBA00022989"/>
    </source>
</evidence>
<feature type="transmembrane region" description="Helical" evidence="9">
    <location>
        <begin position="439"/>
        <end position="459"/>
    </location>
</feature>
<evidence type="ECO:0000256" key="3">
    <source>
        <dbReference type="ARBA" id="ARBA00022448"/>
    </source>
</evidence>
<feature type="transmembrane region" description="Helical" evidence="9">
    <location>
        <begin position="465"/>
        <end position="486"/>
    </location>
</feature>
<feature type="transmembrane region" description="Helical" evidence="9">
    <location>
        <begin position="193"/>
        <end position="215"/>
    </location>
</feature>
<proteinExistence type="inferred from homology"/>
<dbReference type="GO" id="GO:0015171">
    <property type="term" value="F:amino acid transmembrane transporter activity"/>
    <property type="evidence" value="ECO:0007669"/>
    <property type="project" value="TreeGrafter"/>
</dbReference>
<accession>A0A9W4TZN1</accession>
<dbReference type="InterPro" id="IPR004841">
    <property type="entry name" value="AA-permease/SLC12A_dom"/>
</dbReference>
<feature type="region of interest" description="Disordered" evidence="8">
    <location>
        <begin position="1"/>
        <end position="33"/>
    </location>
</feature>
<organism evidence="11 12">
    <name type="scientific">Candida verbasci</name>
    <dbReference type="NCBI Taxonomy" id="1227364"/>
    <lineage>
        <taxon>Eukaryota</taxon>
        <taxon>Fungi</taxon>
        <taxon>Dikarya</taxon>
        <taxon>Ascomycota</taxon>
        <taxon>Saccharomycotina</taxon>
        <taxon>Pichiomycetes</taxon>
        <taxon>Debaryomycetaceae</taxon>
        <taxon>Candida/Lodderomyces clade</taxon>
        <taxon>Candida</taxon>
    </lineage>
</organism>
<evidence type="ECO:0000256" key="7">
    <source>
        <dbReference type="ARBA" id="ARBA00023136"/>
    </source>
</evidence>
<gene>
    <name evidence="11" type="ORF">CANVERA_P3203</name>
</gene>
<dbReference type="PANTHER" id="PTHR43341:SF1">
    <property type="entry name" value="GENERAL AMINO-ACID PERMEASE GAP1"/>
    <property type="match status" value="1"/>
</dbReference>
<keyword evidence="4 9" id="KW-0812">Transmembrane</keyword>
<keyword evidence="12" id="KW-1185">Reference proteome</keyword>
<keyword evidence="6 9" id="KW-1133">Transmembrane helix</keyword>
<evidence type="ECO:0000256" key="9">
    <source>
        <dbReference type="SAM" id="Phobius"/>
    </source>
</evidence>
<name>A0A9W4TZN1_9ASCO</name>
<feature type="transmembrane region" description="Helical" evidence="9">
    <location>
        <begin position="140"/>
        <end position="157"/>
    </location>
</feature>
<evidence type="ECO:0000256" key="2">
    <source>
        <dbReference type="ARBA" id="ARBA00006983"/>
    </source>
</evidence>
<evidence type="ECO:0000313" key="12">
    <source>
        <dbReference type="Proteomes" id="UP001152885"/>
    </source>
</evidence>
<feature type="transmembrane region" description="Helical" evidence="9">
    <location>
        <begin position="506"/>
        <end position="534"/>
    </location>
</feature>
<feature type="transmembrane region" description="Helical" evidence="9">
    <location>
        <begin position="110"/>
        <end position="128"/>
    </location>
</feature>
<evidence type="ECO:0000256" key="4">
    <source>
        <dbReference type="ARBA" id="ARBA00022692"/>
    </source>
</evidence>
<feature type="transmembrane region" description="Helical" evidence="9">
    <location>
        <begin position="221"/>
        <end position="240"/>
    </location>
</feature>
<dbReference type="Proteomes" id="UP001152885">
    <property type="component" value="Unassembled WGS sequence"/>
</dbReference>
<evidence type="ECO:0000256" key="1">
    <source>
        <dbReference type="ARBA" id="ARBA00004141"/>
    </source>
</evidence>
<evidence type="ECO:0000256" key="8">
    <source>
        <dbReference type="SAM" id="MobiDB-lite"/>
    </source>
</evidence>
<feature type="transmembrane region" description="Helical" evidence="9">
    <location>
        <begin position="546"/>
        <end position="563"/>
    </location>
</feature>
<sequence length="625" mass="69957">MDITKGNMRRDNENEIGISSSITTYSTNSTEEQEQPSNIFHNFIDSFKSFDYSTLPPIYDLQPTNTNDIYPSKSQNIHPSHPNFDYSNFTRLERDALITANSPLTKGLKTYHLTYISIAAVLGSGLFITSGSSLSHAGPCGILLVWLFISSIIFATMSSLSELATAFPVSGAFVTFPTLFIDKSIGFAIAWNYALQWLVTMPLQLIAGAMCVQYWRPDLHPAIFVTVFYVVIVWLNLFGVKRYGDIEVVLSLIKITAVIGFNILAIIVVAGGVPGQPYIGGRNWHPPFNSSEPFKNMCYIISNASFSFAGIELFALASVESATPKTSIEKSRKQIFYRILIFYILSIIMIGFLVSYKSPQLSRDSGFGIDINTSPFVIAIKNANIHALPSIMNAVVIITVLSVGNSSVYASTRVLCAIGSLKQGPSFLSFIDRNGRPMGCLIIQFLLGLLAYLVCIRGQSITVEIFEWLLSLSGLSALFTYLSVNICQIRFHQTLNYKARIPKEELLYVSPLWCSIYGIITILVILGLQFWAALFPPGEGKADAKSFFKIYLSLPVFIVSWIGHKIYDKVFNDIPLLKLWLSVDEIDVDSGRTQYDLEAIKQEIAERELEMKRKPWWYKVYNIFC</sequence>
<feature type="compositionally biased region" description="Low complexity" evidence="8">
    <location>
        <begin position="15"/>
        <end position="30"/>
    </location>
</feature>
<reference evidence="11" key="1">
    <citation type="submission" date="2022-12" db="EMBL/GenBank/DDBJ databases">
        <authorList>
            <person name="Brejova B."/>
        </authorList>
    </citation>
    <scope>NUCLEOTIDE SEQUENCE</scope>
</reference>
<dbReference type="OrthoDB" id="5982228at2759"/>
<feature type="transmembrane region" description="Helical" evidence="9">
    <location>
        <begin position="294"/>
        <end position="315"/>
    </location>
</feature>
<dbReference type="Gene3D" id="1.20.1740.10">
    <property type="entry name" value="Amino acid/polyamine transporter I"/>
    <property type="match status" value="1"/>
</dbReference>
<feature type="transmembrane region" description="Helical" evidence="9">
    <location>
        <begin position="252"/>
        <end position="274"/>
    </location>
</feature>